<dbReference type="OrthoDB" id="8954631at2"/>
<evidence type="ECO:0000313" key="7">
    <source>
        <dbReference type="Proteomes" id="UP000554144"/>
    </source>
</evidence>
<proteinExistence type="inferred from homology"/>
<evidence type="ECO:0000256" key="2">
    <source>
        <dbReference type="ARBA" id="ARBA00023015"/>
    </source>
</evidence>
<keyword evidence="2" id="KW-0805">Transcription regulation</keyword>
<sequence length="294" mass="33407">MDSTLSFFVLLAQHKNLSAVARALDITPPAATRKLMQLEDRLGVRLANRTTRSISLTSEGELFLEQARRILADIKAMEDSVINHGRQARGLLRVNASLGFGRRRISALASRFALKYPDIELDLQVTDKPVDLVANNIDLAIRFGTLPDRRLVARRLLSNRRYLCASPKYLKKHGEPKTLADLAHHRCIIHNQNDEAHGIWRFSHQQHTEVIKVKGAMSSNDGDIALGWTLEGHGIMVRSEWDLNKYVAARRLKVVLPDFLPEPADLFLYYPSRQNLPTRVRVFIDFIVGQFELD</sequence>
<dbReference type="Gene3D" id="3.40.190.290">
    <property type="match status" value="1"/>
</dbReference>
<evidence type="ECO:0000313" key="6">
    <source>
        <dbReference type="EMBL" id="NYT84141.1"/>
    </source>
</evidence>
<dbReference type="InterPro" id="IPR036388">
    <property type="entry name" value="WH-like_DNA-bd_sf"/>
</dbReference>
<name>A0A853GPW5_9BURK</name>
<dbReference type="Proteomes" id="UP000554144">
    <property type="component" value="Unassembled WGS sequence"/>
</dbReference>
<dbReference type="SUPFAM" id="SSF53850">
    <property type="entry name" value="Periplasmic binding protein-like II"/>
    <property type="match status" value="1"/>
</dbReference>
<dbReference type="AlphaFoldDB" id="A0A853GPW5"/>
<evidence type="ECO:0000256" key="3">
    <source>
        <dbReference type="ARBA" id="ARBA00023125"/>
    </source>
</evidence>
<comment type="similarity">
    <text evidence="1">Belongs to the LysR transcriptional regulatory family.</text>
</comment>
<dbReference type="Pfam" id="PF00126">
    <property type="entry name" value="HTH_1"/>
    <property type="match status" value="1"/>
</dbReference>
<dbReference type="FunFam" id="3.40.190.290:FF:000001">
    <property type="entry name" value="Transcriptional regulator, LysR family"/>
    <property type="match status" value="1"/>
</dbReference>
<dbReference type="FunFam" id="1.10.10.10:FF:000001">
    <property type="entry name" value="LysR family transcriptional regulator"/>
    <property type="match status" value="1"/>
</dbReference>
<dbReference type="SUPFAM" id="SSF46785">
    <property type="entry name" value="Winged helix' DNA-binding domain"/>
    <property type="match status" value="1"/>
</dbReference>
<accession>A0A853GPW5</accession>
<evidence type="ECO:0000259" key="5">
    <source>
        <dbReference type="PROSITE" id="PS50931"/>
    </source>
</evidence>
<dbReference type="PANTHER" id="PTHR30537:SF5">
    <property type="entry name" value="HTH-TYPE TRANSCRIPTIONAL ACTIVATOR TTDR-RELATED"/>
    <property type="match status" value="1"/>
</dbReference>
<dbReference type="GO" id="GO:0003700">
    <property type="term" value="F:DNA-binding transcription factor activity"/>
    <property type="evidence" value="ECO:0007669"/>
    <property type="project" value="InterPro"/>
</dbReference>
<dbReference type="RefSeq" id="WP_130038672.1">
    <property type="nucleotide sequence ID" value="NZ_JACCEV010000001.1"/>
</dbReference>
<protein>
    <submittedName>
        <fullName evidence="6">LysR family transcriptional regulator</fullName>
    </submittedName>
</protein>
<gene>
    <name evidence="6" type="ORF">H0A62_00870</name>
</gene>
<evidence type="ECO:0000256" key="4">
    <source>
        <dbReference type="ARBA" id="ARBA00023163"/>
    </source>
</evidence>
<evidence type="ECO:0000256" key="1">
    <source>
        <dbReference type="ARBA" id="ARBA00009437"/>
    </source>
</evidence>
<feature type="domain" description="HTH lysR-type" evidence="5">
    <location>
        <begin position="1"/>
        <end position="57"/>
    </location>
</feature>
<dbReference type="PROSITE" id="PS50931">
    <property type="entry name" value="HTH_LYSR"/>
    <property type="match status" value="1"/>
</dbReference>
<keyword evidence="3" id="KW-0238">DNA-binding</keyword>
<dbReference type="InterPro" id="IPR000847">
    <property type="entry name" value="LysR_HTH_N"/>
</dbReference>
<reference evidence="6 7" key="1">
    <citation type="submission" date="2020-07" db="EMBL/GenBank/DDBJ databases">
        <title>Taxonomic revisions and descriptions of new bacterial species based on genomic comparisons in the high-G+C-content subgroup of the family Alcaligenaceae.</title>
        <authorList>
            <person name="Szabo A."/>
            <person name="Felfoldi T."/>
        </authorList>
    </citation>
    <scope>NUCLEOTIDE SEQUENCE [LARGE SCALE GENOMIC DNA]</scope>
    <source>
        <strain evidence="6 7">DSM 25667</strain>
    </source>
</reference>
<keyword evidence="7" id="KW-1185">Reference proteome</keyword>
<dbReference type="CDD" id="cd08479">
    <property type="entry name" value="PBP2_CrgA_like_9"/>
    <property type="match status" value="1"/>
</dbReference>
<keyword evidence="4" id="KW-0804">Transcription</keyword>
<dbReference type="GO" id="GO:0003677">
    <property type="term" value="F:DNA binding"/>
    <property type="evidence" value="ECO:0007669"/>
    <property type="project" value="UniProtKB-KW"/>
</dbReference>
<dbReference type="Pfam" id="PF03466">
    <property type="entry name" value="LysR_substrate"/>
    <property type="match status" value="1"/>
</dbReference>
<organism evidence="6 7">
    <name type="scientific">Pollutimonas harenae</name>
    <dbReference type="NCBI Taxonomy" id="657015"/>
    <lineage>
        <taxon>Bacteria</taxon>
        <taxon>Pseudomonadati</taxon>
        <taxon>Pseudomonadota</taxon>
        <taxon>Betaproteobacteria</taxon>
        <taxon>Burkholderiales</taxon>
        <taxon>Alcaligenaceae</taxon>
        <taxon>Pollutimonas</taxon>
    </lineage>
</organism>
<dbReference type="InterPro" id="IPR058163">
    <property type="entry name" value="LysR-type_TF_proteobact-type"/>
</dbReference>
<dbReference type="EMBL" id="JACCEV010000001">
    <property type="protein sequence ID" value="NYT84141.1"/>
    <property type="molecule type" value="Genomic_DNA"/>
</dbReference>
<dbReference type="InterPro" id="IPR036390">
    <property type="entry name" value="WH_DNA-bd_sf"/>
</dbReference>
<dbReference type="Gene3D" id="1.10.10.10">
    <property type="entry name" value="Winged helix-like DNA-binding domain superfamily/Winged helix DNA-binding domain"/>
    <property type="match status" value="1"/>
</dbReference>
<dbReference type="InterPro" id="IPR005119">
    <property type="entry name" value="LysR_subst-bd"/>
</dbReference>
<dbReference type="PANTHER" id="PTHR30537">
    <property type="entry name" value="HTH-TYPE TRANSCRIPTIONAL REGULATOR"/>
    <property type="match status" value="1"/>
</dbReference>
<comment type="caution">
    <text evidence="6">The sequence shown here is derived from an EMBL/GenBank/DDBJ whole genome shotgun (WGS) entry which is preliminary data.</text>
</comment>